<dbReference type="Gene3D" id="1.20.210.10">
    <property type="entry name" value="Cytochrome c oxidase-like, subunit I domain"/>
    <property type="match status" value="1"/>
</dbReference>
<dbReference type="GeneID" id="97855612"/>
<feature type="transmembrane region" description="Helical" evidence="1">
    <location>
        <begin position="99"/>
        <end position="119"/>
    </location>
</feature>
<dbReference type="EMBL" id="JAGIQF010000014">
    <property type="protein sequence ID" value="MBP0604459.1"/>
    <property type="molecule type" value="Genomic_DNA"/>
</dbReference>
<evidence type="ECO:0000313" key="3">
    <source>
        <dbReference type="Proteomes" id="UP000666661"/>
    </source>
</evidence>
<feature type="transmembrane region" description="Helical" evidence="1">
    <location>
        <begin position="36"/>
        <end position="57"/>
    </location>
</feature>
<keyword evidence="2" id="KW-0675">Receptor</keyword>
<feature type="transmembrane region" description="Helical" evidence="1">
    <location>
        <begin position="69"/>
        <end position="87"/>
    </location>
</feature>
<keyword evidence="1" id="KW-1133">Transmembrane helix</keyword>
<dbReference type="Proteomes" id="UP000666661">
    <property type="component" value="Unassembled WGS sequence"/>
</dbReference>
<reference evidence="2 3" key="1">
    <citation type="submission" date="2021-03" db="EMBL/GenBank/DDBJ databases">
        <title>Plant growth promoting bacteria isolated from wild legumes nodules and trapping Phaseolus vulgaris L. nodules in the center and southern Mexico.</title>
        <authorList>
            <person name="Estrada P."/>
        </authorList>
    </citation>
    <scope>NUCLEOTIDE SEQUENCE [LARGE SCALE GENOMIC DNA]</scope>
    <source>
        <strain evidence="2 3">MaGu-431</strain>
    </source>
</reference>
<protein>
    <submittedName>
        <fullName evidence="2">TonB-dependent receptor</fullName>
    </submittedName>
</protein>
<keyword evidence="3" id="KW-1185">Reference proteome</keyword>
<comment type="caution">
    <text evidence="2">The sequence shown here is derived from an EMBL/GenBank/DDBJ whole genome shotgun (WGS) entry which is preliminary data.</text>
</comment>
<name>A0ABS4BAB9_9GAMM</name>
<gene>
    <name evidence="2" type="ORF">J8I01_18330</name>
</gene>
<keyword evidence="1" id="KW-0812">Transmembrane</keyword>
<organism evidence="2 3">
    <name type="scientific">Aeromonas sanarellii</name>
    <dbReference type="NCBI Taxonomy" id="633415"/>
    <lineage>
        <taxon>Bacteria</taxon>
        <taxon>Pseudomonadati</taxon>
        <taxon>Pseudomonadota</taxon>
        <taxon>Gammaproteobacteria</taxon>
        <taxon>Aeromonadales</taxon>
        <taxon>Aeromonadaceae</taxon>
        <taxon>Aeromonas</taxon>
    </lineage>
</organism>
<evidence type="ECO:0000313" key="2">
    <source>
        <dbReference type="EMBL" id="MBP0604459.1"/>
    </source>
</evidence>
<accession>A0ABS4BAB9</accession>
<keyword evidence="1" id="KW-0472">Membrane</keyword>
<sequence>MDRKFVISALCYALLGMVLGIHMAASKDHGQFVTHAHIMLVGFVVSFIYALCHRLWLDNPSGRLVSVQFYLHQLGALVMSAGLYLLYGRLLPPERVDPLLAASSLAVLIAMGIMLVLLMRHRSRPQP</sequence>
<proteinExistence type="predicted"/>
<evidence type="ECO:0000256" key="1">
    <source>
        <dbReference type="SAM" id="Phobius"/>
    </source>
</evidence>
<dbReference type="InterPro" id="IPR036927">
    <property type="entry name" value="Cyt_c_oxase-like_su1_sf"/>
</dbReference>
<dbReference type="RefSeq" id="WP_042074032.1">
    <property type="nucleotide sequence ID" value="NZ_CAWMGK010000002.1"/>
</dbReference>